<dbReference type="InterPro" id="IPR016032">
    <property type="entry name" value="Sig_transdc_resp-reg_C-effctor"/>
</dbReference>
<sequence>MSNIGTKFILAQRFTFDPNNNSLLDQQNDNEVIRLGSNESRILLLLAEHHNEVVTRQQLHEFVWRDQGFQVDDSSLTQAISTLRKLLKDSTKSPQYVKTVPKRGYQLISSVERSAPSSASNETQEITEPNLATESAAAEPAPVMASQPTDNTKAEPLSSIAEKAPTPAAKPSNKGLIIALLIAVALPLITFFTTSPSPATFTTVGTFSDIPVKTPENHPDISKWIPSITQCVEVYIARHPNELAPVEVIATGGQNGQIALNYIHAPEHSSENVTLKLLAVQPDFNQVCTQ</sequence>
<gene>
    <name evidence="5" type="primary">toxR</name>
    <name evidence="5" type="ORF">VTAP4600_A1298</name>
</gene>
<dbReference type="PROSITE" id="PS51755">
    <property type="entry name" value="OMPR_PHOB"/>
    <property type="match status" value="1"/>
</dbReference>
<dbReference type="GO" id="GO:0000160">
    <property type="term" value="P:phosphorelay signal transduction system"/>
    <property type="evidence" value="ECO:0007669"/>
    <property type="project" value="InterPro"/>
</dbReference>
<evidence type="ECO:0000256" key="2">
    <source>
        <dbReference type="PROSITE-ProRule" id="PRU01091"/>
    </source>
</evidence>
<evidence type="ECO:0000256" key="1">
    <source>
        <dbReference type="ARBA" id="ARBA00023125"/>
    </source>
</evidence>
<dbReference type="Pfam" id="PF00486">
    <property type="entry name" value="Trans_reg_C"/>
    <property type="match status" value="1"/>
</dbReference>
<accession>A0A2N8ZBK2</accession>
<dbReference type="SMART" id="SM00862">
    <property type="entry name" value="Trans_reg_C"/>
    <property type="match status" value="1"/>
</dbReference>
<organism evidence="5 6">
    <name type="scientific">Vibrio tapetis subsp. tapetis</name>
    <dbReference type="NCBI Taxonomy" id="1671868"/>
    <lineage>
        <taxon>Bacteria</taxon>
        <taxon>Pseudomonadati</taxon>
        <taxon>Pseudomonadota</taxon>
        <taxon>Gammaproteobacteria</taxon>
        <taxon>Vibrionales</taxon>
        <taxon>Vibrionaceae</taxon>
        <taxon>Vibrio</taxon>
    </lineage>
</organism>
<dbReference type="EMBL" id="LT960611">
    <property type="protein sequence ID" value="SON49277.1"/>
    <property type="molecule type" value="Genomic_DNA"/>
</dbReference>
<dbReference type="KEGG" id="vta:A1298"/>
<dbReference type="GO" id="GO:0003677">
    <property type="term" value="F:DNA binding"/>
    <property type="evidence" value="ECO:0007669"/>
    <property type="project" value="UniProtKB-UniRule"/>
</dbReference>
<evidence type="ECO:0000313" key="6">
    <source>
        <dbReference type="Proteomes" id="UP000235828"/>
    </source>
</evidence>
<dbReference type="SUPFAM" id="SSF46894">
    <property type="entry name" value="C-terminal effector domain of the bipartite response regulators"/>
    <property type="match status" value="1"/>
</dbReference>
<feature type="domain" description="OmpR/PhoB-type" evidence="4">
    <location>
        <begin position="6"/>
        <end position="109"/>
    </location>
</feature>
<feature type="compositionally biased region" description="Polar residues" evidence="3">
    <location>
        <begin position="121"/>
        <end position="133"/>
    </location>
</feature>
<dbReference type="AlphaFoldDB" id="A0A2N8ZBK2"/>
<proteinExistence type="predicted"/>
<evidence type="ECO:0000259" key="4">
    <source>
        <dbReference type="PROSITE" id="PS51755"/>
    </source>
</evidence>
<dbReference type="Gene3D" id="1.10.10.10">
    <property type="entry name" value="Winged helix-like DNA-binding domain superfamily/Winged helix DNA-binding domain"/>
    <property type="match status" value="1"/>
</dbReference>
<dbReference type="RefSeq" id="WP_102521972.1">
    <property type="nucleotide sequence ID" value="NZ_LT960611.1"/>
</dbReference>
<dbReference type="CDD" id="cd00383">
    <property type="entry name" value="trans_reg_C"/>
    <property type="match status" value="1"/>
</dbReference>
<evidence type="ECO:0000256" key="3">
    <source>
        <dbReference type="SAM" id="MobiDB-lite"/>
    </source>
</evidence>
<dbReference type="GO" id="GO:0006355">
    <property type="term" value="P:regulation of DNA-templated transcription"/>
    <property type="evidence" value="ECO:0007669"/>
    <property type="project" value="InterPro"/>
</dbReference>
<evidence type="ECO:0000313" key="5">
    <source>
        <dbReference type="EMBL" id="SON49277.1"/>
    </source>
</evidence>
<reference evidence="5 6" key="1">
    <citation type="submission" date="2017-10" db="EMBL/GenBank/DDBJ databases">
        <authorList>
            <person name="Banno H."/>
            <person name="Chua N.-H."/>
        </authorList>
    </citation>
    <scope>NUCLEOTIDE SEQUENCE [LARGE SCALE GENOMIC DNA]</scope>
    <source>
        <strain evidence="5">Vibrio tapetis CECT4600</strain>
    </source>
</reference>
<keyword evidence="1 2" id="KW-0238">DNA-binding</keyword>
<dbReference type="Proteomes" id="UP000235828">
    <property type="component" value="Chromosome A"/>
</dbReference>
<name>A0A2N8ZBK2_9VIBR</name>
<dbReference type="OrthoDB" id="1971692at2"/>
<dbReference type="InterPro" id="IPR001867">
    <property type="entry name" value="OmpR/PhoB-type_DNA-bd"/>
</dbReference>
<feature type="region of interest" description="Disordered" evidence="3">
    <location>
        <begin position="112"/>
        <end position="169"/>
    </location>
</feature>
<protein>
    <submittedName>
        <fullName evidence="5">Cholera toxin homolog transcriptional activator</fullName>
    </submittedName>
</protein>
<feature type="DNA-binding region" description="OmpR/PhoB-type" evidence="2">
    <location>
        <begin position="6"/>
        <end position="109"/>
    </location>
</feature>
<keyword evidence="6" id="KW-1185">Reference proteome</keyword>
<dbReference type="InterPro" id="IPR036388">
    <property type="entry name" value="WH-like_DNA-bd_sf"/>
</dbReference>